<dbReference type="InterPro" id="IPR027417">
    <property type="entry name" value="P-loop_NTPase"/>
</dbReference>
<dbReference type="GO" id="GO:0006261">
    <property type="term" value="P:DNA-templated DNA replication"/>
    <property type="evidence" value="ECO:0007669"/>
    <property type="project" value="TreeGrafter"/>
</dbReference>
<dbReference type="EMBL" id="SHLI01000001">
    <property type="protein sequence ID" value="RZU98534.1"/>
    <property type="molecule type" value="Genomic_DNA"/>
</dbReference>
<evidence type="ECO:0000256" key="1">
    <source>
        <dbReference type="ARBA" id="ARBA00012417"/>
    </source>
</evidence>
<dbReference type="PANTHER" id="PTHR11669">
    <property type="entry name" value="REPLICATION FACTOR C / DNA POLYMERASE III GAMMA-TAU SUBUNIT"/>
    <property type="match status" value="1"/>
</dbReference>
<dbReference type="EC" id="2.7.7.7" evidence="1"/>
<gene>
    <name evidence="4" type="ORF">EV698_0782</name>
</gene>
<dbReference type="NCBIfam" id="TIGR00678">
    <property type="entry name" value="holB"/>
    <property type="match status" value="1"/>
</dbReference>
<sequence length="316" mass="34431">MPLPWQVSAWSRFQASAEAERIPHALLLGGPAGTGKGELARAMAARLLCQQPIGGAACGTCRDCRLRMAGSHPDLHIIEPATGGSGILKIESARELTEFSHRTSQHNSRRIAVLSPAEAMNRHTANALLKTLEEPPDGMVLILVSHQPGRLSATIRSRCQHYRLGVPPRAEAVSWLQTQGVAAPEALLELAGGSPLSARHLAAAEGVERFEALAGDLAAVIGERRSPVDVAMEWRSVGALETTQHMQRLAIQLMRGAIDARRRLSGYPGLERLQEKLTVERLRRIQTDLLPLRDAAEQPLSRELSIEALFLIWSRP</sequence>
<dbReference type="InterPro" id="IPR050238">
    <property type="entry name" value="DNA_Rep/Repair_Clamp_Loader"/>
</dbReference>
<reference evidence="4 5" key="1">
    <citation type="submission" date="2019-02" db="EMBL/GenBank/DDBJ databases">
        <title>Genomic Encyclopedia of Type Strains, Phase IV (KMG-IV): sequencing the most valuable type-strain genomes for metagenomic binning, comparative biology and taxonomic classification.</title>
        <authorList>
            <person name="Goeker M."/>
        </authorList>
    </citation>
    <scope>NUCLEOTIDE SEQUENCE [LARGE SCALE GENOMIC DNA]</scope>
    <source>
        <strain evidence="4 5">DSM 21056</strain>
    </source>
</reference>
<keyword evidence="2" id="KW-0808">Transferase</keyword>
<keyword evidence="2" id="KW-0548">Nucleotidyltransferase</keyword>
<dbReference type="Gene3D" id="3.40.50.300">
    <property type="entry name" value="P-loop containing nucleotide triphosphate hydrolases"/>
    <property type="match status" value="1"/>
</dbReference>
<dbReference type="GO" id="GO:0008408">
    <property type="term" value="F:3'-5' exonuclease activity"/>
    <property type="evidence" value="ECO:0007669"/>
    <property type="project" value="InterPro"/>
</dbReference>
<keyword evidence="5" id="KW-1185">Reference proteome</keyword>
<dbReference type="InterPro" id="IPR004622">
    <property type="entry name" value="DNA_pol_HolB"/>
</dbReference>
<protein>
    <recommendedName>
        <fullName evidence="1">DNA-directed DNA polymerase</fullName>
        <ecNumber evidence="1">2.7.7.7</ecNumber>
    </recommendedName>
</protein>
<organism evidence="4 5">
    <name type="scientific">Spiribacter vilamensis</name>
    <dbReference type="NCBI Taxonomy" id="531306"/>
    <lineage>
        <taxon>Bacteria</taxon>
        <taxon>Pseudomonadati</taxon>
        <taxon>Pseudomonadota</taxon>
        <taxon>Gammaproteobacteria</taxon>
        <taxon>Chromatiales</taxon>
        <taxon>Ectothiorhodospiraceae</taxon>
        <taxon>Spiribacter</taxon>
    </lineage>
</organism>
<evidence type="ECO:0000256" key="2">
    <source>
        <dbReference type="ARBA" id="ARBA00022932"/>
    </source>
</evidence>
<dbReference type="Pfam" id="PF13177">
    <property type="entry name" value="DNA_pol3_delta2"/>
    <property type="match status" value="1"/>
</dbReference>
<comment type="catalytic activity">
    <reaction evidence="3">
        <text>DNA(n) + a 2'-deoxyribonucleoside 5'-triphosphate = DNA(n+1) + diphosphate</text>
        <dbReference type="Rhea" id="RHEA:22508"/>
        <dbReference type="Rhea" id="RHEA-COMP:17339"/>
        <dbReference type="Rhea" id="RHEA-COMP:17340"/>
        <dbReference type="ChEBI" id="CHEBI:33019"/>
        <dbReference type="ChEBI" id="CHEBI:61560"/>
        <dbReference type="ChEBI" id="CHEBI:173112"/>
        <dbReference type="EC" id="2.7.7.7"/>
    </reaction>
</comment>
<evidence type="ECO:0000313" key="5">
    <source>
        <dbReference type="Proteomes" id="UP000292298"/>
    </source>
</evidence>
<keyword evidence="2" id="KW-0239">DNA-directed DNA polymerase</keyword>
<name>A0A4Q8CZV7_9GAMM</name>
<proteinExistence type="predicted"/>
<dbReference type="PANTHER" id="PTHR11669:SF8">
    <property type="entry name" value="DNA POLYMERASE III SUBUNIT DELTA"/>
    <property type="match status" value="1"/>
</dbReference>
<comment type="caution">
    <text evidence="4">The sequence shown here is derived from an EMBL/GenBank/DDBJ whole genome shotgun (WGS) entry which is preliminary data.</text>
</comment>
<evidence type="ECO:0000256" key="3">
    <source>
        <dbReference type="ARBA" id="ARBA00049244"/>
    </source>
</evidence>
<dbReference type="SUPFAM" id="SSF52540">
    <property type="entry name" value="P-loop containing nucleoside triphosphate hydrolases"/>
    <property type="match status" value="1"/>
</dbReference>
<dbReference type="GO" id="GO:0009360">
    <property type="term" value="C:DNA polymerase III complex"/>
    <property type="evidence" value="ECO:0007669"/>
    <property type="project" value="TreeGrafter"/>
</dbReference>
<dbReference type="GO" id="GO:0003887">
    <property type="term" value="F:DNA-directed DNA polymerase activity"/>
    <property type="evidence" value="ECO:0007669"/>
    <property type="project" value="UniProtKB-KW"/>
</dbReference>
<accession>A0A4Q8CZV7</accession>
<evidence type="ECO:0000313" key="4">
    <source>
        <dbReference type="EMBL" id="RZU98534.1"/>
    </source>
</evidence>
<dbReference type="Proteomes" id="UP000292298">
    <property type="component" value="Unassembled WGS sequence"/>
</dbReference>
<dbReference type="AlphaFoldDB" id="A0A4Q8CZV7"/>